<proteinExistence type="predicted"/>
<feature type="domain" description="HD" evidence="1">
    <location>
        <begin position="76"/>
        <end position="194"/>
    </location>
</feature>
<evidence type="ECO:0000259" key="1">
    <source>
        <dbReference type="Pfam" id="PF01966"/>
    </source>
</evidence>
<evidence type="ECO:0000313" key="2">
    <source>
        <dbReference type="EMBL" id="DAF46350.1"/>
    </source>
</evidence>
<name>A0A8S5S604_9CAUD</name>
<accession>A0A8S5S604</accession>
<dbReference type="Pfam" id="PF01966">
    <property type="entry name" value="HD"/>
    <property type="match status" value="1"/>
</dbReference>
<sequence length="203" mass="23434">MDEIIVNETPIFDTDVVEMKFASYGVSFSIIKNEHLRNAVLRYFVDTVPKYFWHVQASSTGKYHPQYALGEEGLLRHTCAAVRIAAAIINLDQYNGIFDDIDKDNIVVALMLHDTFKHGEESLWGKYSPYSVHEHPLIAADKVRERLDDEHKCVIANCIAAHMGEWTESNRSHYVLPKPKTLEEQMVHLCDYLASRKFLEFKF</sequence>
<dbReference type="EMBL" id="BK032536">
    <property type="protein sequence ID" value="DAF46350.1"/>
    <property type="molecule type" value="Genomic_DNA"/>
</dbReference>
<dbReference type="InterPro" id="IPR006674">
    <property type="entry name" value="HD_domain"/>
</dbReference>
<protein>
    <submittedName>
        <fullName evidence="2">5'-deoxynucleotidase</fullName>
    </submittedName>
</protein>
<dbReference type="Gene3D" id="1.10.3210.10">
    <property type="entry name" value="Hypothetical protein af1432"/>
    <property type="match status" value="1"/>
</dbReference>
<organism evidence="2">
    <name type="scientific">Podoviridae sp. ctsUe5</name>
    <dbReference type="NCBI Taxonomy" id="2827750"/>
    <lineage>
        <taxon>Viruses</taxon>
        <taxon>Duplodnaviria</taxon>
        <taxon>Heunggongvirae</taxon>
        <taxon>Uroviricota</taxon>
        <taxon>Caudoviricetes</taxon>
    </lineage>
</organism>
<reference evidence="2" key="1">
    <citation type="journal article" date="2021" name="Proc. Natl. Acad. Sci. U.S.A.">
        <title>A Catalog of Tens of Thousands of Viruses from Human Metagenomes Reveals Hidden Associations with Chronic Diseases.</title>
        <authorList>
            <person name="Tisza M.J."/>
            <person name="Buck C.B."/>
        </authorList>
    </citation>
    <scope>NUCLEOTIDE SEQUENCE</scope>
    <source>
        <strain evidence="2">CtsUe5</strain>
    </source>
</reference>
<dbReference type="SUPFAM" id="SSF109604">
    <property type="entry name" value="HD-domain/PDEase-like"/>
    <property type="match status" value="1"/>
</dbReference>